<sequence length="404" mass="41736">MGRNKPRSKAVDVTKSLLQKTSITDHIAVQIAPNTVIQVAEDEFSPTQGSEAAFALRREGKLDASLKLCLNWRQGNCYNHTACTFAHVIPYFGASSDGGGTPGTPGKLGGLGMGFGGDTTYSSAAAGGEVGGRSSNSVSNTPWPQRVALPAHPAAATVSQRVEEGRVALAAVSVQHSAVSTITATPEVAEPTDAVEVALVTLPSKASSPSAVVSSDGLRTILLSLTATLANKAVKGSTTDATKAFDANANGGYCTPPHSAWLLKKAEDAEGEEGVTLAEDAYSWNQPRAVSMEDFVAAAGRKLLGEPLCEDGSAAELHYLLSHHANAATVMAMRRQQGTSLFQEQEESATRATAAGPRVFSTAPTLTVSSGVSPGVAQPTLIDLLLEAGGINMVDDDMPVPSLP</sequence>
<keyword evidence="4" id="KW-1185">Reference proteome</keyword>
<proteinExistence type="predicted"/>
<dbReference type="InterPro" id="IPR000571">
    <property type="entry name" value="Znf_CCCH"/>
</dbReference>
<reference evidence="3 4" key="1">
    <citation type="submission" date="2021-02" db="EMBL/GenBank/DDBJ databases">
        <title>Porcisia hertigi Genome sequencing and assembly.</title>
        <authorList>
            <person name="Almutairi H."/>
            <person name="Gatherer D."/>
        </authorList>
    </citation>
    <scope>NUCLEOTIDE SEQUENCE [LARGE SCALE GENOMIC DNA]</scope>
    <source>
        <strain evidence="3 4">C119</strain>
    </source>
</reference>
<dbReference type="RefSeq" id="XP_067752843.1">
    <property type="nucleotide sequence ID" value="XM_067896686.1"/>
</dbReference>
<comment type="caution">
    <text evidence="3">The sequence shown here is derived from an EMBL/GenBank/DDBJ whole genome shotgun (WGS) entry which is preliminary data.</text>
</comment>
<feature type="domain" description="C3H1-type" evidence="2">
    <location>
        <begin position="63"/>
        <end position="90"/>
    </location>
</feature>
<gene>
    <name evidence="3" type="ORF">JKF63_00635</name>
</gene>
<evidence type="ECO:0000259" key="2">
    <source>
        <dbReference type="PROSITE" id="PS50103"/>
    </source>
</evidence>
<protein>
    <recommendedName>
        <fullName evidence="2">C3H1-type domain-containing protein</fullName>
    </recommendedName>
</protein>
<keyword evidence="1" id="KW-0862">Zinc</keyword>
<dbReference type="KEGG" id="phet:94286763"/>
<dbReference type="EMBL" id="JAFJZO010000036">
    <property type="protein sequence ID" value="KAG5490515.1"/>
    <property type="molecule type" value="Genomic_DNA"/>
</dbReference>
<feature type="zinc finger region" description="C3H1-type" evidence="1">
    <location>
        <begin position="63"/>
        <end position="90"/>
    </location>
</feature>
<accession>A0A836HTW6</accession>
<evidence type="ECO:0000313" key="3">
    <source>
        <dbReference type="EMBL" id="KAG5490515.1"/>
    </source>
</evidence>
<dbReference type="GO" id="GO:0008270">
    <property type="term" value="F:zinc ion binding"/>
    <property type="evidence" value="ECO:0007669"/>
    <property type="project" value="UniProtKB-KW"/>
</dbReference>
<keyword evidence="1" id="KW-0479">Metal-binding</keyword>
<keyword evidence="1" id="KW-0863">Zinc-finger</keyword>
<dbReference type="OrthoDB" id="251319at2759"/>
<dbReference type="GeneID" id="94286763"/>
<organism evidence="3 4">
    <name type="scientific">Porcisia hertigi</name>
    <dbReference type="NCBI Taxonomy" id="2761500"/>
    <lineage>
        <taxon>Eukaryota</taxon>
        <taxon>Discoba</taxon>
        <taxon>Euglenozoa</taxon>
        <taxon>Kinetoplastea</taxon>
        <taxon>Metakinetoplastina</taxon>
        <taxon>Trypanosomatida</taxon>
        <taxon>Trypanosomatidae</taxon>
        <taxon>Leishmaniinae</taxon>
        <taxon>Porcisia</taxon>
    </lineage>
</organism>
<name>A0A836HTW6_9TRYP</name>
<evidence type="ECO:0000256" key="1">
    <source>
        <dbReference type="PROSITE-ProRule" id="PRU00723"/>
    </source>
</evidence>
<dbReference type="PROSITE" id="PS50103">
    <property type="entry name" value="ZF_C3H1"/>
    <property type="match status" value="1"/>
</dbReference>
<dbReference type="AlphaFoldDB" id="A0A836HTW6"/>
<dbReference type="Proteomes" id="UP000674318">
    <property type="component" value="Unassembled WGS sequence"/>
</dbReference>
<evidence type="ECO:0000313" key="4">
    <source>
        <dbReference type="Proteomes" id="UP000674318"/>
    </source>
</evidence>